<proteinExistence type="predicted"/>
<keyword evidence="3" id="KW-1185">Reference proteome</keyword>
<dbReference type="InterPro" id="IPR027843">
    <property type="entry name" value="DUF4440"/>
</dbReference>
<feature type="domain" description="DUF4440" evidence="1">
    <location>
        <begin position="30"/>
        <end position="138"/>
    </location>
</feature>
<gene>
    <name evidence="2" type="ORF">FEE95_13565</name>
</gene>
<organism evidence="2 3">
    <name type="scientific">Maribacter algarum</name>
    <name type="common">ex Zhang et al. 2020</name>
    <dbReference type="NCBI Taxonomy" id="2578118"/>
    <lineage>
        <taxon>Bacteria</taxon>
        <taxon>Pseudomonadati</taxon>
        <taxon>Bacteroidota</taxon>
        <taxon>Flavobacteriia</taxon>
        <taxon>Flavobacteriales</taxon>
        <taxon>Flavobacteriaceae</taxon>
        <taxon>Maribacter</taxon>
    </lineage>
</organism>
<protein>
    <submittedName>
        <fullName evidence="2">Nuclear transport factor 2 family protein</fullName>
    </submittedName>
</protein>
<dbReference type="AlphaFoldDB" id="A0A5S3QIV4"/>
<evidence type="ECO:0000313" key="2">
    <source>
        <dbReference type="EMBL" id="TMM57505.1"/>
    </source>
</evidence>
<dbReference type="Gene3D" id="3.10.450.50">
    <property type="match status" value="1"/>
</dbReference>
<evidence type="ECO:0000313" key="3">
    <source>
        <dbReference type="Proteomes" id="UP000310314"/>
    </source>
</evidence>
<evidence type="ECO:0000259" key="1">
    <source>
        <dbReference type="Pfam" id="PF14534"/>
    </source>
</evidence>
<dbReference type="SUPFAM" id="SSF54427">
    <property type="entry name" value="NTF2-like"/>
    <property type="match status" value="1"/>
</dbReference>
<sequence>MKTILPLIALLLVCSCKTTKPTAKDDVAVIRSILDKQQKAWSENDLEGFMSGYWQSEELTYFSRGKISKGWQTTLANYKRNYPTTKETGTLNFEIANITQINEDAYWVMGSYFLTREAGNANGTFMIVFKRINGEWKIIGDSSC</sequence>
<dbReference type="RefSeq" id="WP_138658524.1">
    <property type="nucleotide sequence ID" value="NZ_VATY01000002.1"/>
</dbReference>
<dbReference type="PROSITE" id="PS51257">
    <property type="entry name" value="PROKAR_LIPOPROTEIN"/>
    <property type="match status" value="1"/>
</dbReference>
<name>A0A5S3QIV4_9FLAO</name>
<reference evidence="2 3" key="1">
    <citation type="submission" date="2019-05" db="EMBL/GenBank/DDBJ databases">
        <authorList>
            <person name="Zhang J.-Y."/>
            <person name="Feg X."/>
            <person name="Du Z.-J."/>
        </authorList>
    </citation>
    <scope>NUCLEOTIDE SEQUENCE [LARGE SCALE GENOMIC DNA]</scope>
    <source>
        <strain evidence="2 3">RZ26</strain>
    </source>
</reference>
<dbReference type="InterPro" id="IPR032710">
    <property type="entry name" value="NTF2-like_dom_sf"/>
</dbReference>
<dbReference type="EMBL" id="VATY01000002">
    <property type="protein sequence ID" value="TMM57505.1"/>
    <property type="molecule type" value="Genomic_DNA"/>
</dbReference>
<dbReference type="Proteomes" id="UP000310314">
    <property type="component" value="Unassembled WGS sequence"/>
</dbReference>
<comment type="caution">
    <text evidence="2">The sequence shown here is derived from an EMBL/GenBank/DDBJ whole genome shotgun (WGS) entry which is preliminary data.</text>
</comment>
<dbReference type="OrthoDB" id="120856at2"/>
<dbReference type="Pfam" id="PF14534">
    <property type="entry name" value="DUF4440"/>
    <property type="match status" value="1"/>
</dbReference>
<accession>A0A5S3QIV4</accession>